<dbReference type="EMBL" id="JAPCXC010000040">
    <property type="protein sequence ID" value="KAJ1608775.1"/>
    <property type="molecule type" value="Genomic_DNA"/>
</dbReference>
<feature type="compositionally biased region" description="Polar residues" evidence="1">
    <location>
        <begin position="29"/>
        <end position="55"/>
    </location>
</feature>
<feature type="region of interest" description="Disordered" evidence="1">
    <location>
        <begin position="1"/>
        <end position="112"/>
    </location>
</feature>
<name>A0A9D5DKI7_9CRYT</name>
<comment type="caution">
    <text evidence="2">The sequence shown here is derived from an EMBL/GenBank/DDBJ whole genome shotgun (WGS) entry which is preliminary data.</text>
</comment>
<feature type="compositionally biased region" description="Basic and acidic residues" evidence="1">
    <location>
        <begin position="67"/>
        <end position="96"/>
    </location>
</feature>
<dbReference type="AlphaFoldDB" id="A0A9D5DKI7"/>
<feature type="compositionally biased region" description="Basic residues" evidence="1">
    <location>
        <begin position="56"/>
        <end position="66"/>
    </location>
</feature>
<protein>
    <submittedName>
        <fullName evidence="2">Uncharacterized protein</fullName>
    </submittedName>
</protein>
<sequence length="263" mass="30140">MSRGRSRRKSKRNSRSRHRSLIRLKSEVQETTLSKQSEMGPNNNILEIDNSSATRPKTRLEKRFKKLHELEKKSQISEENESKRESRHPEEQERTGKQGVQEGNGKQGEEENGQEVLEQVAGFSHYENEDLGNDIKEIQNEFSFFEDINTALNLQVEKILNIAKKNMEESDNNVASAPISEYCSRIKRRPSRSSSCELIHSKISVSTVPRSRSLSQTRNKYDCKSKKMSKELGFTVKESARSYRSGRGECVGSSKFMTLFSTP</sequence>
<accession>A0A9D5DKI7</accession>
<gene>
    <name evidence="2" type="ORF">OJ253_1807</name>
</gene>
<evidence type="ECO:0000256" key="1">
    <source>
        <dbReference type="SAM" id="MobiDB-lite"/>
    </source>
</evidence>
<dbReference type="Proteomes" id="UP001067231">
    <property type="component" value="Unassembled WGS sequence"/>
</dbReference>
<reference evidence="2" key="1">
    <citation type="submission" date="2022-10" db="EMBL/GenBank/DDBJ databases">
        <title>Adaptive evolution leads to modifications in subtelomeric GC content in a zoonotic Cryptosporidium species.</title>
        <authorList>
            <person name="Li J."/>
            <person name="Feng Y."/>
            <person name="Xiao L."/>
        </authorList>
    </citation>
    <scope>NUCLEOTIDE SEQUENCE</scope>
    <source>
        <strain evidence="2">33844</strain>
    </source>
</reference>
<proteinExistence type="predicted"/>
<feature type="compositionally biased region" description="Basic residues" evidence="1">
    <location>
        <begin position="1"/>
        <end position="22"/>
    </location>
</feature>
<evidence type="ECO:0000313" key="2">
    <source>
        <dbReference type="EMBL" id="KAJ1608775.1"/>
    </source>
</evidence>
<organism evidence="2">
    <name type="scientific">Cryptosporidium canis</name>
    <dbReference type="NCBI Taxonomy" id="195482"/>
    <lineage>
        <taxon>Eukaryota</taxon>
        <taxon>Sar</taxon>
        <taxon>Alveolata</taxon>
        <taxon>Apicomplexa</taxon>
        <taxon>Conoidasida</taxon>
        <taxon>Coccidia</taxon>
        <taxon>Eucoccidiorida</taxon>
        <taxon>Eimeriorina</taxon>
        <taxon>Cryptosporidiidae</taxon>
        <taxon>Cryptosporidium</taxon>
    </lineage>
</organism>